<dbReference type="Proteomes" id="UP000429555">
    <property type="component" value="Unassembled WGS sequence"/>
</dbReference>
<reference evidence="1 2" key="1">
    <citation type="submission" date="2019-11" db="EMBL/GenBank/DDBJ databases">
        <title>Pseudomonas flavidum sp. nov., isolated from Baiyang Lake.</title>
        <authorList>
            <person name="Zhao Y."/>
        </authorList>
    </citation>
    <scope>NUCLEOTIDE SEQUENCE [LARGE SCALE GENOMIC DNA]</scope>
    <source>
        <strain evidence="2">R-22-3 w-18</strain>
    </source>
</reference>
<organism evidence="1 2">
    <name type="scientific">Pseudomonas xionganensis</name>
    <dbReference type="NCBI Taxonomy" id="2654845"/>
    <lineage>
        <taxon>Bacteria</taxon>
        <taxon>Pseudomonadati</taxon>
        <taxon>Pseudomonadota</taxon>
        <taxon>Gammaproteobacteria</taxon>
        <taxon>Pseudomonadales</taxon>
        <taxon>Pseudomonadaceae</taxon>
        <taxon>Pseudomonas</taxon>
    </lineage>
</organism>
<sequence length="303" mass="34079">MPIGSRLFPILHHLELTGTVLERGPRQLHFRIAQVPEGHRSYRLSELRVALPLQPEGTSPNFIDFALAHLPEPGQALQLGMLSSQHSLELGMRLRYRWSDGPAQLTPLIQQCDRHVQAIDAERYRFRARHPLANLFRELASDVQSDPPRQPPAGQRSYQLHTALPDFLQGWQLQRQHLLQLQRGAHQLERLTLVAERGANSSCQERLNYEALFVDTQLVELEASLSCHAAGPSHWLSASWLEDGSLATLASGEGDQPSRSWDAFVAGQPGCHSDDPGPSLPSLHQHQQRLQQLRQAFLQQPLP</sequence>
<name>A0A6I4KXI8_9PSED</name>
<comment type="caution">
    <text evidence="1">The sequence shown here is derived from an EMBL/GenBank/DDBJ whole genome shotgun (WGS) entry which is preliminary data.</text>
</comment>
<proteinExistence type="predicted"/>
<accession>A0A6I4KXI8</accession>
<gene>
    <name evidence="1" type="ORF">GJV18_07785</name>
</gene>
<evidence type="ECO:0000313" key="2">
    <source>
        <dbReference type="Proteomes" id="UP000429555"/>
    </source>
</evidence>
<evidence type="ECO:0000313" key="1">
    <source>
        <dbReference type="EMBL" id="MVW75216.1"/>
    </source>
</evidence>
<protein>
    <submittedName>
        <fullName evidence="1">Uncharacterized protein</fullName>
    </submittedName>
</protein>
<keyword evidence="2" id="KW-1185">Reference proteome</keyword>
<dbReference type="EMBL" id="WKJZ01000001">
    <property type="protein sequence ID" value="MVW75216.1"/>
    <property type="molecule type" value="Genomic_DNA"/>
</dbReference>
<dbReference type="AlphaFoldDB" id="A0A6I4KXI8"/>
<dbReference type="RefSeq" id="WP_160344167.1">
    <property type="nucleotide sequence ID" value="NZ_WKJZ01000001.1"/>
</dbReference>